<comment type="caution">
    <text evidence="8">The sequence shown here is derived from an EMBL/GenBank/DDBJ whole genome shotgun (WGS) entry which is preliminary data.</text>
</comment>
<evidence type="ECO:0000256" key="1">
    <source>
        <dbReference type="ARBA" id="ARBA00005417"/>
    </source>
</evidence>
<name>A0ABT6WM45_9ACTN</name>
<dbReference type="PROSITE" id="PS50893">
    <property type="entry name" value="ABC_TRANSPORTER_2"/>
    <property type="match status" value="2"/>
</dbReference>
<reference evidence="8 9" key="1">
    <citation type="submission" date="2023-05" db="EMBL/GenBank/DDBJ databases">
        <title>Actinoplanes sp. NEAU-A12 genome sequencing.</title>
        <authorList>
            <person name="Wang Z.-S."/>
        </authorList>
    </citation>
    <scope>NUCLEOTIDE SEQUENCE [LARGE SCALE GENOMIC DNA]</scope>
    <source>
        <strain evidence="8 9">NEAU-A12</strain>
    </source>
</reference>
<evidence type="ECO:0000256" key="5">
    <source>
        <dbReference type="ARBA" id="ARBA00022970"/>
    </source>
</evidence>
<keyword evidence="2" id="KW-0813">Transport</keyword>
<evidence type="ECO:0000256" key="4">
    <source>
        <dbReference type="ARBA" id="ARBA00022840"/>
    </source>
</evidence>
<dbReference type="CDD" id="cd03224">
    <property type="entry name" value="ABC_TM1139_LivF_branched"/>
    <property type="match status" value="1"/>
</dbReference>
<dbReference type="GO" id="GO:0005524">
    <property type="term" value="F:ATP binding"/>
    <property type="evidence" value="ECO:0007669"/>
    <property type="project" value="UniProtKB-KW"/>
</dbReference>
<gene>
    <name evidence="8" type="ORF">QLQ12_19545</name>
</gene>
<dbReference type="Gene3D" id="3.40.50.300">
    <property type="entry name" value="P-loop containing nucleotide triphosphate hydrolases"/>
    <property type="match status" value="2"/>
</dbReference>
<evidence type="ECO:0000259" key="7">
    <source>
        <dbReference type="PROSITE" id="PS50893"/>
    </source>
</evidence>
<dbReference type="InterPro" id="IPR003439">
    <property type="entry name" value="ABC_transporter-like_ATP-bd"/>
</dbReference>
<evidence type="ECO:0000256" key="2">
    <source>
        <dbReference type="ARBA" id="ARBA00022448"/>
    </source>
</evidence>
<evidence type="ECO:0000256" key="3">
    <source>
        <dbReference type="ARBA" id="ARBA00022741"/>
    </source>
</evidence>
<dbReference type="Proteomes" id="UP001241758">
    <property type="component" value="Unassembled WGS sequence"/>
</dbReference>
<dbReference type="Pfam" id="PF00005">
    <property type="entry name" value="ABC_tran"/>
    <property type="match status" value="2"/>
</dbReference>
<feature type="domain" description="ABC transporter" evidence="7">
    <location>
        <begin position="294"/>
        <end position="522"/>
    </location>
</feature>
<proteinExistence type="inferred from homology"/>
<dbReference type="EMBL" id="JASCTH010000012">
    <property type="protein sequence ID" value="MDI6100809.1"/>
    <property type="molecule type" value="Genomic_DNA"/>
</dbReference>
<dbReference type="InterPro" id="IPR017871">
    <property type="entry name" value="ABC_transporter-like_CS"/>
</dbReference>
<accession>A0ABT6WM45</accession>
<sequence>MDVSTAGPVLRVHDLVGRYGAVTAVDGVSLTVAAGSRHAVIGPNGAGKSTLLSLIAGSLAPHGGRVLYRDTDITRLGQAARARRGIGRTFQHPGIVERLTVADNVALGVPMRRSLRVRAAVTDALDQVGLAGSAGETAGRLPYGQRRLVEIAMLLAGSARLLLLDEPCAGLGPADVERLTEVLRALPADMTVVVVDHHLDLIWNLAGTVTVLHQGRHLCTGTPGEVRADPAARTAYLNVVPPPRRPGSDATPGGADAMPGGADVMPRGADVMPRGAGAAVTGSADRAGDGGPALTVTGLRAGYQGAPVIDGLDLDVAEGSVHALLGRNGAGKTTLINALGGLLTPGADTRIRVAGTYLPIGRPHRFAGHGIALVPQGRRLFAQLTVAEHLSLAARSRGRRSVERVLALLPALRDLARRRPGQLSGGQQQMLALARALLSEPRVLLLDEPSEGLAPVVIGQFAESLTRIAAEGVAVLLAEQNVGFARTVADRITVLDRGRVALTVATADLPGNGMEHRLNRLLGIAAK</sequence>
<dbReference type="InterPro" id="IPR003593">
    <property type="entry name" value="AAA+_ATPase"/>
</dbReference>
<feature type="region of interest" description="Disordered" evidence="6">
    <location>
        <begin position="238"/>
        <end position="263"/>
    </location>
</feature>
<feature type="domain" description="ABC transporter" evidence="7">
    <location>
        <begin position="10"/>
        <end position="239"/>
    </location>
</feature>
<dbReference type="CDD" id="cd03219">
    <property type="entry name" value="ABC_Mj1267_LivG_branched"/>
    <property type="match status" value="1"/>
</dbReference>
<dbReference type="SUPFAM" id="SSF52540">
    <property type="entry name" value="P-loop containing nucleoside triphosphate hydrolases"/>
    <property type="match status" value="2"/>
</dbReference>
<keyword evidence="5" id="KW-0029">Amino-acid transport</keyword>
<protein>
    <submittedName>
        <fullName evidence="8">ATP-binding cassette domain-containing protein</fullName>
    </submittedName>
</protein>
<evidence type="ECO:0000256" key="6">
    <source>
        <dbReference type="SAM" id="MobiDB-lite"/>
    </source>
</evidence>
<dbReference type="PANTHER" id="PTHR43820">
    <property type="entry name" value="HIGH-AFFINITY BRANCHED-CHAIN AMINO ACID TRANSPORT ATP-BINDING PROTEIN LIVF"/>
    <property type="match status" value="1"/>
</dbReference>
<evidence type="ECO:0000313" key="8">
    <source>
        <dbReference type="EMBL" id="MDI6100809.1"/>
    </source>
</evidence>
<dbReference type="PROSITE" id="PS00211">
    <property type="entry name" value="ABC_TRANSPORTER_1"/>
    <property type="match status" value="1"/>
</dbReference>
<dbReference type="SMART" id="SM00382">
    <property type="entry name" value="AAA"/>
    <property type="match status" value="2"/>
</dbReference>
<keyword evidence="3" id="KW-0547">Nucleotide-binding</keyword>
<feature type="compositionally biased region" description="Low complexity" evidence="6">
    <location>
        <begin position="249"/>
        <end position="263"/>
    </location>
</feature>
<dbReference type="PANTHER" id="PTHR43820:SF4">
    <property type="entry name" value="HIGH-AFFINITY BRANCHED-CHAIN AMINO ACID TRANSPORT ATP-BINDING PROTEIN LIVF"/>
    <property type="match status" value="1"/>
</dbReference>
<comment type="similarity">
    <text evidence="1">Belongs to the ABC transporter superfamily.</text>
</comment>
<keyword evidence="4 8" id="KW-0067">ATP-binding</keyword>
<keyword evidence="9" id="KW-1185">Reference proteome</keyword>
<evidence type="ECO:0000313" key="9">
    <source>
        <dbReference type="Proteomes" id="UP001241758"/>
    </source>
</evidence>
<dbReference type="InterPro" id="IPR027417">
    <property type="entry name" value="P-loop_NTPase"/>
</dbReference>
<dbReference type="InterPro" id="IPR052156">
    <property type="entry name" value="BCAA_Transport_ATP-bd_LivF"/>
</dbReference>
<organism evidence="8 9">
    <name type="scientific">Actinoplanes sandaracinus</name>
    <dbReference type="NCBI Taxonomy" id="3045177"/>
    <lineage>
        <taxon>Bacteria</taxon>
        <taxon>Bacillati</taxon>
        <taxon>Actinomycetota</taxon>
        <taxon>Actinomycetes</taxon>
        <taxon>Micromonosporales</taxon>
        <taxon>Micromonosporaceae</taxon>
        <taxon>Actinoplanes</taxon>
    </lineage>
</organism>